<dbReference type="PANTHER" id="PTHR38686:SF1">
    <property type="entry name" value="APOLIPOPROTEIN N-ACYLTRANSFERASE"/>
    <property type="match status" value="1"/>
</dbReference>
<evidence type="ECO:0000259" key="9">
    <source>
        <dbReference type="PROSITE" id="PS50263"/>
    </source>
</evidence>
<evidence type="ECO:0000256" key="6">
    <source>
        <dbReference type="ARBA" id="ARBA00023136"/>
    </source>
</evidence>
<keyword evidence="2" id="KW-1003">Cell membrane</keyword>
<feature type="transmembrane region" description="Helical" evidence="8">
    <location>
        <begin position="61"/>
        <end position="82"/>
    </location>
</feature>
<dbReference type="SUPFAM" id="SSF56317">
    <property type="entry name" value="Carbon-nitrogen hydrolase"/>
    <property type="match status" value="1"/>
</dbReference>
<dbReference type="EMBL" id="CP035758">
    <property type="protein sequence ID" value="QBD75465.1"/>
    <property type="molecule type" value="Genomic_DNA"/>
</dbReference>
<evidence type="ECO:0000256" key="5">
    <source>
        <dbReference type="ARBA" id="ARBA00022989"/>
    </source>
</evidence>
<gene>
    <name evidence="10" type="ORF">EPA93_05390</name>
</gene>
<dbReference type="OrthoDB" id="9811121at2"/>
<proteinExistence type="predicted"/>
<accession>A0A4P6JJZ6</accession>
<dbReference type="InterPro" id="IPR003010">
    <property type="entry name" value="C-N_Hydrolase"/>
</dbReference>
<feature type="transmembrane region" description="Helical" evidence="8">
    <location>
        <begin position="487"/>
        <end position="505"/>
    </location>
</feature>
<name>A0A4P6JJZ6_KTERU</name>
<evidence type="ECO:0000256" key="7">
    <source>
        <dbReference type="ARBA" id="ARBA00023315"/>
    </source>
</evidence>
<dbReference type="Gene3D" id="3.60.110.10">
    <property type="entry name" value="Carbon-nitrogen hydrolase"/>
    <property type="match status" value="1"/>
</dbReference>
<dbReference type="GO" id="GO:0005886">
    <property type="term" value="C:plasma membrane"/>
    <property type="evidence" value="ECO:0007669"/>
    <property type="project" value="UniProtKB-SubCell"/>
</dbReference>
<keyword evidence="6 8" id="KW-0472">Membrane</keyword>
<dbReference type="InterPro" id="IPR036526">
    <property type="entry name" value="C-N_Hydrolase_sf"/>
</dbReference>
<feature type="transmembrane region" description="Helical" evidence="8">
    <location>
        <begin position="159"/>
        <end position="181"/>
    </location>
</feature>
<dbReference type="InterPro" id="IPR045378">
    <property type="entry name" value="LNT_N"/>
</dbReference>
<feature type="domain" description="CN hydrolase" evidence="9">
    <location>
        <begin position="255"/>
        <end position="474"/>
    </location>
</feature>
<keyword evidence="7" id="KW-0012">Acyltransferase</keyword>
<evidence type="ECO:0000256" key="8">
    <source>
        <dbReference type="SAM" id="Phobius"/>
    </source>
</evidence>
<feature type="transmembrane region" description="Helical" evidence="8">
    <location>
        <begin position="20"/>
        <end position="40"/>
    </location>
</feature>
<protein>
    <submittedName>
        <fullName evidence="10">Nitrilase</fullName>
    </submittedName>
</protein>
<keyword evidence="3" id="KW-0808">Transferase</keyword>
<evidence type="ECO:0000313" key="11">
    <source>
        <dbReference type="Proteomes" id="UP000290365"/>
    </source>
</evidence>
<sequence>MEDSMQKKFHAYQVEPDKRLGYLWLILGTLLSLFAANGRWDIPLAAWLYPLFFLRFMRTSNIVVGLLGLWLASAGATLFFLYESQILTPFIFISAQILGTMLLLPFLLDRLLAPRLGAGSGLLATLIFPLSRVACEYLTTLVPYGTGGGLLGYTQQGNLPLIQIVAITGVYGVSFLIAWFASVGNWIWEQHFAWPRIRLTTLLYSGVLALTLLGGGCRLAFFPPSASTIRVAGISAAPAASHKALEALRNFPTSEQLAHANPAQLRPEFAALNEELLKRSLQEAQAGAKIVVWPEGGAMTLAEDETALIEGGKNLTRKTGIYLEMGLIVFLHQAPYAENKTILLDPQGRVLWTYHKVHPFGTETYTPGNPIVPVVDTLYGRLANVICFDADDPDLMRQGGRKGADIMLVPSNDWQGIDPWHTQNATFRAIEDGYSVVRQTSNGLAMSVDYQGHVLAATDYFTTDAQTMIAYVPREGALTIYPFIGDLFVWLCIAGLFLLGGYVLYSSWQKRWRAAK</sequence>
<keyword evidence="5 8" id="KW-1133">Transmembrane helix</keyword>
<dbReference type="KEGG" id="kbs:EPA93_05390"/>
<dbReference type="PANTHER" id="PTHR38686">
    <property type="entry name" value="APOLIPOPROTEIN N-ACYLTRANSFERASE"/>
    <property type="match status" value="1"/>
</dbReference>
<organism evidence="10 11">
    <name type="scientific">Ktedonosporobacter rubrisoli</name>
    <dbReference type="NCBI Taxonomy" id="2509675"/>
    <lineage>
        <taxon>Bacteria</taxon>
        <taxon>Bacillati</taxon>
        <taxon>Chloroflexota</taxon>
        <taxon>Ktedonobacteria</taxon>
        <taxon>Ktedonobacterales</taxon>
        <taxon>Ktedonosporobacteraceae</taxon>
        <taxon>Ktedonosporobacter</taxon>
    </lineage>
</organism>
<dbReference type="GO" id="GO:0016410">
    <property type="term" value="F:N-acyltransferase activity"/>
    <property type="evidence" value="ECO:0007669"/>
    <property type="project" value="InterPro"/>
</dbReference>
<keyword evidence="4 8" id="KW-0812">Transmembrane</keyword>
<dbReference type="Pfam" id="PF00795">
    <property type="entry name" value="CN_hydrolase"/>
    <property type="match status" value="1"/>
</dbReference>
<feature type="transmembrane region" description="Helical" evidence="8">
    <location>
        <begin position="202"/>
        <end position="221"/>
    </location>
</feature>
<evidence type="ECO:0000313" key="10">
    <source>
        <dbReference type="EMBL" id="QBD75465.1"/>
    </source>
</evidence>
<keyword evidence="11" id="KW-1185">Reference proteome</keyword>
<evidence type="ECO:0000256" key="3">
    <source>
        <dbReference type="ARBA" id="ARBA00022679"/>
    </source>
</evidence>
<evidence type="ECO:0000256" key="1">
    <source>
        <dbReference type="ARBA" id="ARBA00004651"/>
    </source>
</evidence>
<comment type="subcellular location">
    <subcellularLocation>
        <location evidence="1">Cell membrane</location>
        <topology evidence="1">Multi-pass membrane protein</topology>
    </subcellularLocation>
</comment>
<dbReference type="InterPro" id="IPR004563">
    <property type="entry name" value="Apolipo_AcylTrfase"/>
</dbReference>
<dbReference type="GO" id="GO:0042158">
    <property type="term" value="P:lipoprotein biosynthetic process"/>
    <property type="evidence" value="ECO:0007669"/>
    <property type="project" value="InterPro"/>
</dbReference>
<dbReference type="AlphaFoldDB" id="A0A4P6JJZ6"/>
<dbReference type="PROSITE" id="PS50263">
    <property type="entry name" value="CN_HYDROLASE"/>
    <property type="match status" value="1"/>
</dbReference>
<evidence type="ECO:0000256" key="4">
    <source>
        <dbReference type="ARBA" id="ARBA00022692"/>
    </source>
</evidence>
<dbReference type="Pfam" id="PF20154">
    <property type="entry name" value="LNT_N"/>
    <property type="match status" value="1"/>
</dbReference>
<reference evidence="10 11" key="1">
    <citation type="submission" date="2019-01" db="EMBL/GenBank/DDBJ databases">
        <title>Ktedonosporobacter rubrisoli SCAWS-G2.</title>
        <authorList>
            <person name="Huang Y."/>
            <person name="Yan B."/>
        </authorList>
    </citation>
    <scope>NUCLEOTIDE SEQUENCE [LARGE SCALE GENOMIC DNA]</scope>
    <source>
        <strain evidence="10 11">SCAWS-G2</strain>
    </source>
</reference>
<dbReference type="Proteomes" id="UP000290365">
    <property type="component" value="Chromosome"/>
</dbReference>
<evidence type="ECO:0000256" key="2">
    <source>
        <dbReference type="ARBA" id="ARBA00022475"/>
    </source>
</evidence>
<feature type="transmembrane region" description="Helical" evidence="8">
    <location>
        <begin position="88"/>
        <end position="108"/>
    </location>
</feature>